<dbReference type="RefSeq" id="WP_213541705.1">
    <property type="nucleotide sequence ID" value="NZ_AP023418.1"/>
</dbReference>
<dbReference type="Pfam" id="PF00005">
    <property type="entry name" value="ABC_tran"/>
    <property type="match status" value="2"/>
</dbReference>
<feature type="domain" description="ABC transporter" evidence="3">
    <location>
        <begin position="263"/>
        <end position="505"/>
    </location>
</feature>
<name>A0A810Q3N4_9FIRM</name>
<protein>
    <submittedName>
        <fullName evidence="4">ABC transporter</fullName>
    </submittedName>
</protein>
<dbReference type="Proteomes" id="UP000681035">
    <property type="component" value="Chromosome"/>
</dbReference>
<evidence type="ECO:0000259" key="3">
    <source>
        <dbReference type="PROSITE" id="PS50893"/>
    </source>
</evidence>
<dbReference type="InterPro" id="IPR027417">
    <property type="entry name" value="P-loop_NTPase"/>
</dbReference>
<dbReference type="CDD" id="cd03216">
    <property type="entry name" value="ABC_Carb_Monos_I"/>
    <property type="match status" value="1"/>
</dbReference>
<keyword evidence="1" id="KW-0547">Nucleotide-binding</keyword>
<reference evidence="4" key="1">
    <citation type="submission" date="2020-09" db="EMBL/GenBank/DDBJ databases">
        <title>New species isolated from human feces.</title>
        <authorList>
            <person name="Kitahara M."/>
            <person name="Shigeno Y."/>
            <person name="Shime M."/>
            <person name="Matsumoto Y."/>
            <person name="Nakamura S."/>
            <person name="Motooka D."/>
            <person name="Fukuoka S."/>
            <person name="Nishikawa H."/>
            <person name="Benno Y."/>
        </authorList>
    </citation>
    <scope>NUCLEOTIDE SEQUENCE</scope>
    <source>
        <strain evidence="4">MM50</strain>
    </source>
</reference>
<gene>
    <name evidence="4" type="ORF">MM50RIKEN_06200</name>
</gene>
<dbReference type="CDD" id="cd03215">
    <property type="entry name" value="ABC_Carb_Monos_II"/>
    <property type="match status" value="1"/>
</dbReference>
<dbReference type="PANTHER" id="PTHR43790:SF4">
    <property type="entry name" value="GUANOSINE IMPORT ATP-BINDING PROTEIN NUPO"/>
    <property type="match status" value="1"/>
</dbReference>
<dbReference type="GO" id="GO:0005524">
    <property type="term" value="F:ATP binding"/>
    <property type="evidence" value="ECO:0007669"/>
    <property type="project" value="UniProtKB-KW"/>
</dbReference>
<dbReference type="SUPFAM" id="SSF52540">
    <property type="entry name" value="P-loop containing nucleoside triphosphate hydrolases"/>
    <property type="match status" value="2"/>
</dbReference>
<dbReference type="EMBL" id="AP023418">
    <property type="protein sequence ID" value="BCK80857.1"/>
    <property type="molecule type" value="Genomic_DNA"/>
</dbReference>
<dbReference type="InterPro" id="IPR017871">
    <property type="entry name" value="ABC_transporter-like_CS"/>
</dbReference>
<dbReference type="GO" id="GO:0016887">
    <property type="term" value="F:ATP hydrolysis activity"/>
    <property type="evidence" value="ECO:0007669"/>
    <property type="project" value="InterPro"/>
</dbReference>
<organism evidence="4 5">
    <name type="scientific">Vescimonas coprocola</name>
    <dbReference type="NCBI Taxonomy" id="2714355"/>
    <lineage>
        <taxon>Bacteria</taxon>
        <taxon>Bacillati</taxon>
        <taxon>Bacillota</taxon>
        <taxon>Clostridia</taxon>
        <taxon>Eubacteriales</taxon>
        <taxon>Oscillospiraceae</taxon>
        <taxon>Vescimonas</taxon>
    </lineage>
</organism>
<dbReference type="InterPro" id="IPR003439">
    <property type="entry name" value="ABC_transporter-like_ATP-bd"/>
</dbReference>
<sequence length="509" mass="57045">MEPILRAEKLTKRFGELTANREIDIEIHAGEIHAIAGENGAGKSTLMKMLYGVYQPTAGNLYIDGEKMERWNPTIAREKGIGMVFQDFRLVPAFTVLENVFLSLHSAGWKINKKKLRDEINRISAEYRLSVDPDTEVWKLDLGQRQHVEILKILLDPQTRVMIFDEPTSVLAPHEVQAFLQMLSGFRNKGYGIFLITHKIDEILAVADRITILRQGEHVCTFERRDGFSQQQIISAMMGNVPVNFELERPECSEENEAAALQLSLSGVSIKDDHDQLILHDVSFEMHKAEILGIAGISGNGQRELAEAIYGARKLQSGILSANEEDISSTDIAHRIRLGMRMVTEDPIRDNVVPTFSILENMALVGLDPIYRHGDMDWQAMRSQLQTHSEVKTLRVPQAERIAGTLSGGNLQRMTFARAVISRPRLLIASYPSRGLDIATVHAVHKTLFRLKKQGVGTILISEDISELFTMCDRILVLSSHTAFGPYCVDACTPNEIGKIMLQGENAHE</sequence>
<keyword evidence="5" id="KW-1185">Reference proteome</keyword>
<dbReference type="PROSITE" id="PS50893">
    <property type="entry name" value="ABC_TRANSPORTER_2"/>
    <property type="match status" value="2"/>
</dbReference>
<keyword evidence="2" id="KW-0067">ATP-binding</keyword>
<dbReference type="PANTHER" id="PTHR43790">
    <property type="entry name" value="CARBOHYDRATE TRANSPORT ATP-BINDING PROTEIN MG119-RELATED"/>
    <property type="match status" value="1"/>
</dbReference>
<evidence type="ECO:0000256" key="1">
    <source>
        <dbReference type="ARBA" id="ARBA00022741"/>
    </source>
</evidence>
<dbReference type="Gene3D" id="3.40.50.300">
    <property type="entry name" value="P-loop containing nucleotide triphosphate hydrolases"/>
    <property type="match status" value="2"/>
</dbReference>
<dbReference type="KEGG" id="vcop:MM50RIKEN_06200"/>
<proteinExistence type="predicted"/>
<evidence type="ECO:0000313" key="5">
    <source>
        <dbReference type="Proteomes" id="UP000681035"/>
    </source>
</evidence>
<dbReference type="PROSITE" id="PS00211">
    <property type="entry name" value="ABC_TRANSPORTER_1"/>
    <property type="match status" value="1"/>
</dbReference>
<evidence type="ECO:0000256" key="2">
    <source>
        <dbReference type="ARBA" id="ARBA00022840"/>
    </source>
</evidence>
<feature type="domain" description="ABC transporter" evidence="3">
    <location>
        <begin position="5"/>
        <end position="240"/>
    </location>
</feature>
<dbReference type="InterPro" id="IPR050107">
    <property type="entry name" value="ABC_carbohydrate_import_ATPase"/>
</dbReference>
<dbReference type="SMART" id="SM00382">
    <property type="entry name" value="AAA"/>
    <property type="match status" value="1"/>
</dbReference>
<accession>A0A810Q3N4</accession>
<dbReference type="InterPro" id="IPR003593">
    <property type="entry name" value="AAA+_ATPase"/>
</dbReference>
<dbReference type="AlphaFoldDB" id="A0A810Q3N4"/>
<evidence type="ECO:0000313" key="4">
    <source>
        <dbReference type="EMBL" id="BCK80857.1"/>
    </source>
</evidence>